<evidence type="ECO:0000313" key="3">
    <source>
        <dbReference type="Proteomes" id="UP000189580"/>
    </source>
</evidence>
<dbReference type="InterPro" id="IPR039251">
    <property type="entry name" value="OXLD1"/>
</dbReference>
<keyword evidence="3" id="KW-1185">Reference proteome</keyword>
<reference evidence="2 3" key="1">
    <citation type="submission" date="2016-02" db="EMBL/GenBank/DDBJ databases">
        <title>Complete genome sequence and transcriptome regulation of the pentose utilising yeast Sugiyamaella lignohabitans.</title>
        <authorList>
            <person name="Bellasio M."/>
            <person name="Peymann A."/>
            <person name="Valli M."/>
            <person name="Sipitzky M."/>
            <person name="Graf A."/>
            <person name="Sauer M."/>
            <person name="Marx H."/>
            <person name="Mattanovich D."/>
        </authorList>
    </citation>
    <scope>NUCLEOTIDE SEQUENCE [LARGE SCALE GENOMIC DNA]</scope>
    <source>
        <strain evidence="2 3">CBS 10342</strain>
    </source>
</reference>
<proteinExistence type="predicted"/>
<dbReference type="GeneID" id="30036142"/>
<dbReference type="InterPro" id="IPR019180">
    <property type="entry name" value="Oxidoreductase-like_N"/>
</dbReference>
<dbReference type="RefSeq" id="XP_018733726.1">
    <property type="nucleotide sequence ID" value="XM_018881103.1"/>
</dbReference>
<dbReference type="GO" id="GO:0005739">
    <property type="term" value="C:mitochondrion"/>
    <property type="evidence" value="ECO:0007669"/>
    <property type="project" value="TreeGrafter"/>
</dbReference>
<accession>A0A167C5N2</accession>
<protein>
    <recommendedName>
        <fullName evidence="1">Oxidoreductase-like domain-containing protein</fullName>
    </recommendedName>
</protein>
<evidence type="ECO:0000259" key="1">
    <source>
        <dbReference type="Pfam" id="PF09791"/>
    </source>
</evidence>
<evidence type="ECO:0000313" key="2">
    <source>
        <dbReference type="EMBL" id="ANB11249.1"/>
    </source>
</evidence>
<dbReference type="Pfam" id="PF09791">
    <property type="entry name" value="Oxidored-like"/>
    <property type="match status" value="1"/>
</dbReference>
<feature type="domain" description="Oxidoreductase-like" evidence="1">
    <location>
        <begin position="89"/>
        <end position="133"/>
    </location>
</feature>
<dbReference type="AlphaFoldDB" id="A0A167C5N2"/>
<dbReference type="KEGG" id="slb:AWJ20_4052"/>
<dbReference type="OrthoDB" id="10064411at2759"/>
<sequence length="211" mass="23925">MIPLTETGETDADDSVTVMSKRLFHSLRPLGKNPYYFYDLAKKQPRQSFDPGHYSFGNLASTEERARQVFGDLGSRDASRMDALHKARTIAGVRVPEKPEEPTNCCMSGCVNCVWEMYKDDLEDWRAKRKEAKHRLLTDPKYASTKWPSDFGPEPPSRSIETNISEEAGELPLDDDEAWDGVDVNIKVFVETEKRLHALRRQRAATSSASL</sequence>
<dbReference type="Proteomes" id="UP000189580">
    <property type="component" value="Chromosome c"/>
</dbReference>
<name>A0A167C5N2_9ASCO</name>
<dbReference type="PANTHER" id="PTHR21193:SF3">
    <property type="entry name" value="OXIDOREDUCTASE-LIKE DOMAIN-CONTAINING PROTEIN 1"/>
    <property type="match status" value="1"/>
</dbReference>
<organism evidence="2 3">
    <name type="scientific">Sugiyamaella lignohabitans</name>
    <dbReference type="NCBI Taxonomy" id="796027"/>
    <lineage>
        <taxon>Eukaryota</taxon>
        <taxon>Fungi</taxon>
        <taxon>Dikarya</taxon>
        <taxon>Ascomycota</taxon>
        <taxon>Saccharomycotina</taxon>
        <taxon>Dipodascomycetes</taxon>
        <taxon>Dipodascales</taxon>
        <taxon>Trichomonascaceae</taxon>
        <taxon>Sugiyamaella</taxon>
    </lineage>
</organism>
<gene>
    <name evidence="2" type="ORF">AWJ20_4052</name>
</gene>
<dbReference type="EMBL" id="CP014500">
    <property type="protein sequence ID" value="ANB11249.1"/>
    <property type="molecule type" value="Genomic_DNA"/>
</dbReference>
<dbReference type="PANTHER" id="PTHR21193">
    <property type="entry name" value="OXIDOREDUCTASE-LIKE DOMAIN-CONTAINING PROTEIN 1"/>
    <property type="match status" value="1"/>
</dbReference>